<protein>
    <recommendedName>
        <fullName evidence="2">F-box domain-containing protein</fullName>
    </recommendedName>
</protein>
<dbReference type="InterPro" id="IPR001810">
    <property type="entry name" value="F-box_dom"/>
</dbReference>
<feature type="compositionally biased region" description="Low complexity" evidence="1">
    <location>
        <begin position="462"/>
        <end position="491"/>
    </location>
</feature>
<evidence type="ECO:0000259" key="2">
    <source>
        <dbReference type="PROSITE" id="PS50181"/>
    </source>
</evidence>
<feature type="compositionally biased region" description="Acidic residues" evidence="1">
    <location>
        <begin position="848"/>
        <end position="875"/>
    </location>
</feature>
<feature type="domain" description="F-box" evidence="2">
    <location>
        <begin position="53"/>
        <end position="99"/>
    </location>
</feature>
<dbReference type="EMBL" id="ML769648">
    <property type="protein sequence ID" value="KAE9390730.1"/>
    <property type="molecule type" value="Genomic_DNA"/>
</dbReference>
<dbReference type="InterPro" id="IPR036047">
    <property type="entry name" value="F-box-like_dom_sf"/>
</dbReference>
<feature type="region of interest" description="Disordered" evidence="1">
    <location>
        <begin position="801"/>
        <end position="905"/>
    </location>
</feature>
<feature type="compositionally biased region" description="Acidic residues" evidence="1">
    <location>
        <begin position="801"/>
        <end position="811"/>
    </location>
</feature>
<dbReference type="SUPFAM" id="SSF81383">
    <property type="entry name" value="F-box domain"/>
    <property type="match status" value="1"/>
</dbReference>
<evidence type="ECO:0000313" key="4">
    <source>
        <dbReference type="Proteomes" id="UP000799118"/>
    </source>
</evidence>
<feature type="compositionally biased region" description="Low complexity" evidence="1">
    <location>
        <begin position="883"/>
        <end position="893"/>
    </location>
</feature>
<reference evidence="3" key="1">
    <citation type="journal article" date="2019" name="Environ. Microbiol.">
        <title>Fungal ecological strategies reflected in gene transcription - a case study of two litter decomposers.</title>
        <authorList>
            <person name="Barbi F."/>
            <person name="Kohler A."/>
            <person name="Barry K."/>
            <person name="Baskaran P."/>
            <person name="Daum C."/>
            <person name="Fauchery L."/>
            <person name="Ihrmark K."/>
            <person name="Kuo A."/>
            <person name="LaButti K."/>
            <person name="Lipzen A."/>
            <person name="Morin E."/>
            <person name="Grigoriev I.V."/>
            <person name="Henrissat B."/>
            <person name="Lindahl B."/>
            <person name="Martin F."/>
        </authorList>
    </citation>
    <scope>NUCLEOTIDE SEQUENCE</scope>
    <source>
        <strain evidence="3">JB14</strain>
    </source>
</reference>
<feature type="compositionally biased region" description="Basic and acidic residues" evidence="1">
    <location>
        <begin position="829"/>
        <end position="847"/>
    </location>
</feature>
<feature type="compositionally biased region" description="Low complexity" evidence="1">
    <location>
        <begin position="692"/>
        <end position="714"/>
    </location>
</feature>
<gene>
    <name evidence="3" type="ORF">BT96DRAFT_1024406</name>
</gene>
<feature type="compositionally biased region" description="Basic and acidic residues" evidence="1">
    <location>
        <begin position="732"/>
        <end position="755"/>
    </location>
</feature>
<dbReference type="CDD" id="cd09917">
    <property type="entry name" value="F-box_SF"/>
    <property type="match status" value="1"/>
</dbReference>
<name>A0A6A4GZD3_9AGAR</name>
<dbReference type="AlphaFoldDB" id="A0A6A4GZD3"/>
<dbReference type="Pfam" id="PF00646">
    <property type="entry name" value="F-box"/>
    <property type="match status" value="1"/>
</dbReference>
<dbReference type="Proteomes" id="UP000799118">
    <property type="component" value="Unassembled WGS sequence"/>
</dbReference>
<evidence type="ECO:0000313" key="3">
    <source>
        <dbReference type="EMBL" id="KAE9390730.1"/>
    </source>
</evidence>
<feature type="region of interest" description="Disordered" evidence="1">
    <location>
        <begin position="596"/>
        <end position="756"/>
    </location>
</feature>
<feature type="compositionally biased region" description="Gly residues" evidence="1">
    <location>
        <begin position="600"/>
        <end position="612"/>
    </location>
</feature>
<feature type="region of interest" description="Disordered" evidence="1">
    <location>
        <begin position="462"/>
        <end position="504"/>
    </location>
</feature>
<feature type="compositionally biased region" description="Low complexity" evidence="1">
    <location>
        <begin position="668"/>
        <end position="683"/>
    </location>
</feature>
<evidence type="ECO:0000256" key="1">
    <source>
        <dbReference type="SAM" id="MobiDB-lite"/>
    </source>
</evidence>
<sequence>MTVGPGSNSSLTFSRTNLKDGVSVSPPNSYWYQQHSLPLEEEKPQIQPDISTEMSFHLLPYDLLLNVASYLEYNDVHCLQLTCKSLYYSFTTRPVYRKLATDLLRRCRPLPLKGFQRLGDLSTTRLIYCVNKAHQYEQAWLVRSPRPIAHEETHNNYLDLEVPEGSAASSAMVPKKWFKVVHAPPGEEVDWLSPITSSYTLCATKSGKVVCWDVQTDNCLAEWNPGERWELWKCRVEFEDKMVYFTMAKVLHGSYDDSRVMEFSLMRLQFYENSLGKKTASPTFSSVASFKTVGVVMNIFLLDPSAKLLSAFIWVSSSNTIGLYVLLDWEKEDYVFIDTGIECIVQVMSSNWSCILFERNVVIHCEDSDAAFQHFYPLSILEGHARQLKSKRSTPTLSGRLTPFESIVKRFVFPAPKVQSIRRVTTVNGGIPITVIDSHTGAIITVTTSISVAPHTSAISSTSSTAVSAPSSTSNFSESSSSTSSITSSSSPQAQHIPPPTFIPIPNPNPFPFPPWYPESAHFVRQWWPTLPNVPRISCTVILLASHDPVTHKTRFVLAQHYFRVPMRNASWIGFGERGKMGGGRRGFAANGTDDLNGGVVDGNGSVDGGATAGSSTDGTPSSEPMGPMEMYLLDGPPEDSILAPFSDAGAGAGAAGSSSSRTDVPAEADAGAGAESGSTGAGMVIGWRVNSPSGGHSHSHSDPGSSSRPSTSRGKGKGRASDSDPDSDSAAGDKDRDQDHDEAEAEARVEDDALKLWYVSDPFEVVCLEDPAPDDEDGMQERPRPLVAVDFGHAVWIEYFDQEQDMSEEEMANRTRAPSDTNDEDDIRDTHENEVGSERAHEPESPREDDEAEDTNTETEDVDVEAETETEVDADAVHDEAASASGATTTTSRPEEPQEHENKRLRFVTFPPFTDDGRVNDTHGGWGGAEVRTLEVPPELDLHSVETINIDQSQGAIILSVKQGKIFILCYE</sequence>
<keyword evidence="4" id="KW-1185">Reference proteome</keyword>
<feature type="compositionally biased region" description="Basic and acidic residues" evidence="1">
    <location>
        <begin position="894"/>
        <end position="905"/>
    </location>
</feature>
<accession>A0A6A4GZD3</accession>
<dbReference type="PROSITE" id="PS50181">
    <property type="entry name" value="FBOX"/>
    <property type="match status" value="1"/>
</dbReference>
<proteinExistence type="predicted"/>
<feature type="compositionally biased region" description="Low complexity" evidence="1">
    <location>
        <begin position="613"/>
        <end position="623"/>
    </location>
</feature>
<dbReference type="OrthoDB" id="3202382at2759"/>
<organism evidence="3 4">
    <name type="scientific">Gymnopus androsaceus JB14</name>
    <dbReference type="NCBI Taxonomy" id="1447944"/>
    <lineage>
        <taxon>Eukaryota</taxon>
        <taxon>Fungi</taxon>
        <taxon>Dikarya</taxon>
        <taxon>Basidiomycota</taxon>
        <taxon>Agaricomycotina</taxon>
        <taxon>Agaricomycetes</taxon>
        <taxon>Agaricomycetidae</taxon>
        <taxon>Agaricales</taxon>
        <taxon>Marasmiineae</taxon>
        <taxon>Omphalotaceae</taxon>
        <taxon>Gymnopus</taxon>
    </lineage>
</organism>